<dbReference type="GO" id="GO:0051304">
    <property type="term" value="P:chromosome separation"/>
    <property type="evidence" value="ECO:0007669"/>
    <property type="project" value="InterPro"/>
</dbReference>
<dbReference type="EMBL" id="CP013015">
    <property type="protein sequence ID" value="AMM41504.1"/>
    <property type="molecule type" value="Genomic_DNA"/>
</dbReference>
<dbReference type="InterPro" id="IPR036390">
    <property type="entry name" value="WH_DNA-bd_sf"/>
</dbReference>
<evidence type="ECO:0000256" key="3">
    <source>
        <dbReference type="ARBA" id="ARBA00022829"/>
    </source>
</evidence>
<sequence length="167" mass="18945">MNLKAILEALLFVTDKPLHLEKLKKLLSQWSLKEIKQALSELKNSYQSPDRGIELVEVAGGYRLQTKPDFRSYILTLKQTSPFRLSRSALETLAIIAYRQPITRREIETIKGVDVSGTLKMLLRLNLIKIAGRKKGSTALIYATTSHFLEVFGLKKLSELPQLTDFS</sequence>
<dbReference type="AlphaFoldDB" id="A0A7U4TH55"/>
<dbReference type="OrthoDB" id="9806226at2"/>
<keyword evidence="3" id="KW-0159">Chromosome partition</keyword>
<dbReference type="Pfam" id="PF04079">
    <property type="entry name" value="SMC_ScpB"/>
    <property type="match status" value="1"/>
</dbReference>
<dbReference type="Gene3D" id="1.10.10.10">
    <property type="entry name" value="Winged helix-like DNA-binding domain superfamily/Winged helix DNA-binding domain"/>
    <property type="match status" value="2"/>
</dbReference>
<evidence type="ECO:0000256" key="4">
    <source>
        <dbReference type="ARBA" id="ARBA00023306"/>
    </source>
</evidence>
<dbReference type="PIRSF" id="PIRSF019345">
    <property type="entry name" value="ScpB"/>
    <property type="match status" value="1"/>
</dbReference>
<dbReference type="InterPro" id="IPR005234">
    <property type="entry name" value="ScpB_csome_segregation"/>
</dbReference>
<evidence type="ECO:0000313" key="6">
    <source>
        <dbReference type="Proteomes" id="UP000070560"/>
    </source>
</evidence>
<protein>
    <submittedName>
        <fullName evidence="5">Segregation and condensation protein B</fullName>
    </submittedName>
</protein>
<dbReference type="InterPro" id="IPR036388">
    <property type="entry name" value="WH-like_DNA-bd_sf"/>
</dbReference>
<keyword evidence="6" id="KW-1185">Reference proteome</keyword>
<evidence type="ECO:0000313" key="5">
    <source>
        <dbReference type="EMBL" id="AMM41504.1"/>
    </source>
</evidence>
<evidence type="ECO:0000256" key="1">
    <source>
        <dbReference type="ARBA" id="ARBA00022490"/>
    </source>
</evidence>
<keyword evidence="4" id="KW-0131">Cell cycle</keyword>
<dbReference type="NCBIfam" id="TIGR00281">
    <property type="entry name" value="SMC-Scp complex subunit ScpB"/>
    <property type="match status" value="1"/>
</dbReference>
<evidence type="ECO:0000256" key="2">
    <source>
        <dbReference type="ARBA" id="ARBA00022618"/>
    </source>
</evidence>
<keyword evidence="1" id="KW-0963">Cytoplasm</keyword>
<dbReference type="KEGG" id="daw:HS1_001710"/>
<keyword evidence="2" id="KW-0132">Cell division</keyword>
<dbReference type="RefSeq" id="WP_082757736.1">
    <property type="nucleotide sequence ID" value="NZ_CP013015.1"/>
</dbReference>
<proteinExistence type="predicted"/>
<dbReference type="PANTHER" id="PTHR34298:SF2">
    <property type="entry name" value="SEGREGATION AND CONDENSATION PROTEIN B"/>
    <property type="match status" value="1"/>
</dbReference>
<dbReference type="Proteomes" id="UP000070560">
    <property type="component" value="Chromosome"/>
</dbReference>
<dbReference type="PANTHER" id="PTHR34298">
    <property type="entry name" value="SEGREGATION AND CONDENSATION PROTEIN B"/>
    <property type="match status" value="1"/>
</dbReference>
<reference evidence="5 6" key="1">
    <citation type="submission" date="2015-10" db="EMBL/GenBank/DDBJ databases">
        <title>Candidatus Desulfofervidus auxilii, a hydrogenotrophic sulfate-reducing bacterium involved in the thermophilic anaerobic oxidation of methane.</title>
        <authorList>
            <person name="Krukenberg V."/>
            <person name="Richter M."/>
            <person name="Wegener G."/>
        </authorList>
    </citation>
    <scope>NUCLEOTIDE SEQUENCE [LARGE SCALE GENOMIC DNA]</scope>
    <source>
        <strain evidence="5 6">HS1</strain>
    </source>
</reference>
<dbReference type="SUPFAM" id="SSF46785">
    <property type="entry name" value="Winged helix' DNA-binding domain"/>
    <property type="match status" value="2"/>
</dbReference>
<accession>A0A7U4TH55</accession>
<name>A0A7U4TH55_DESA2</name>
<dbReference type="GO" id="GO:0051301">
    <property type="term" value="P:cell division"/>
    <property type="evidence" value="ECO:0007669"/>
    <property type="project" value="UniProtKB-KW"/>
</dbReference>
<organism evidence="5 6">
    <name type="scientific">Desulfofervidus auxilii</name>
    <dbReference type="NCBI Taxonomy" id="1621989"/>
    <lineage>
        <taxon>Bacteria</taxon>
        <taxon>Pseudomonadati</taxon>
        <taxon>Thermodesulfobacteriota</taxon>
        <taxon>Candidatus Desulfofervidia</taxon>
        <taxon>Candidatus Desulfofervidales</taxon>
        <taxon>Candidatus Desulfofervidaceae</taxon>
        <taxon>Candidatus Desulfofervidus</taxon>
    </lineage>
</organism>
<gene>
    <name evidence="5" type="ORF">HS1_001710</name>
</gene>